<evidence type="ECO:0000256" key="4">
    <source>
        <dbReference type="ARBA" id="ARBA00023136"/>
    </source>
</evidence>
<evidence type="ECO:0000256" key="5">
    <source>
        <dbReference type="SAM" id="Phobius"/>
    </source>
</evidence>
<evidence type="ECO:0000259" key="6">
    <source>
        <dbReference type="Pfam" id="PF08510"/>
    </source>
</evidence>
<reference evidence="8" key="1">
    <citation type="submission" date="2025-08" db="UniProtKB">
        <authorList>
            <consortium name="RefSeq"/>
        </authorList>
    </citation>
    <scope>IDENTIFICATION</scope>
    <source>
        <tissue evidence="8">Whole body pupa</tissue>
    </source>
</reference>
<keyword evidence="4 5" id="KW-0472">Membrane</keyword>
<accession>A0A9C5Z9N6</accession>
<keyword evidence="3 5" id="KW-1133">Transmembrane helix</keyword>
<feature type="transmembrane region" description="Helical" evidence="5">
    <location>
        <begin position="20"/>
        <end position="40"/>
    </location>
</feature>
<dbReference type="Proteomes" id="UP000092443">
    <property type="component" value="Unplaced"/>
</dbReference>
<dbReference type="GeneID" id="119638946"/>
<dbReference type="GO" id="GO:0005783">
    <property type="term" value="C:endoplasmic reticulum"/>
    <property type="evidence" value="ECO:0007669"/>
    <property type="project" value="TreeGrafter"/>
</dbReference>
<dbReference type="PANTHER" id="PTHR46346:SF1">
    <property type="entry name" value="PHOSPHATIDYLINOSITOL N-ACETYLGLUCOSAMINYLTRANSFERASE SUBUNIT P"/>
    <property type="match status" value="1"/>
</dbReference>
<keyword evidence="7" id="KW-1185">Reference proteome</keyword>
<gene>
    <name evidence="8" type="primary">LOC119638946</name>
</gene>
<evidence type="ECO:0000313" key="7">
    <source>
        <dbReference type="Proteomes" id="UP000092443"/>
    </source>
</evidence>
<evidence type="ECO:0000256" key="1">
    <source>
        <dbReference type="ARBA" id="ARBA00004141"/>
    </source>
</evidence>
<dbReference type="InterPro" id="IPR013717">
    <property type="entry name" value="PIG-P"/>
</dbReference>
<protein>
    <submittedName>
        <fullName evidence="8">Phosphatidylinositol N-acetylglucosaminyltransferase subunit P</fullName>
    </submittedName>
</protein>
<dbReference type="GO" id="GO:0016020">
    <property type="term" value="C:membrane"/>
    <property type="evidence" value="ECO:0007669"/>
    <property type="project" value="UniProtKB-SubCell"/>
</dbReference>
<name>A0A9C5Z9N6_9MUSC</name>
<comment type="subcellular location">
    <subcellularLocation>
        <location evidence="1">Membrane</location>
        <topology evidence="1">Multi-pass membrane protein</topology>
    </subcellularLocation>
</comment>
<evidence type="ECO:0000256" key="2">
    <source>
        <dbReference type="ARBA" id="ARBA00022692"/>
    </source>
</evidence>
<evidence type="ECO:0000313" key="8">
    <source>
        <dbReference type="RefSeq" id="XP_037892015.1"/>
    </source>
</evidence>
<keyword evidence="8" id="KW-0328">Glycosyltransferase</keyword>
<evidence type="ECO:0000256" key="3">
    <source>
        <dbReference type="ARBA" id="ARBA00022989"/>
    </source>
</evidence>
<dbReference type="Pfam" id="PF08510">
    <property type="entry name" value="PIG-P"/>
    <property type="match status" value="1"/>
</dbReference>
<dbReference type="GO" id="GO:0006506">
    <property type="term" value="P:GPI anchor biosynthetic process"/>
    <property type="evidence" value="ECO:0007669"/>
    <property type="project" value="TreeGrafter"/>
</dbReference>
<feature type="domain" description="PIG-P" evidence="6">
    <location>
        <begin position="13"/>
        <end position="164"/>
    </location>
</feature>
<dbReference type="AlphaFoldDB" id="A0A9C5Z9N6"/>
<proteinExistence type="predicted"/>
<feature type="transmembrane region" description="Helical" evidence="5">
    <location>
        <begin position="52"/>
        <end position="73"/>
    </location>
</feature>
<sequence>MRMPEHTPAPTPHRAVYGYAFYLLTLTLFVLYVLWALMPTKSLGLSYLPDKYFAVLLPMLVLVGLSFFAFFLYPAINMSLTADKDEMASIVDVSLLLKDGEQTSMNSWEEIQEKLKPAKRNVKNAGTVIEKCQFCSGHHQLPKASEQIDTVHFIDLTEINNCLFN</sequence>
<dbReference type="InterPro" id="IPR052263">
    <property type="entry name" value="GPI_Anchor_Biosynth"/>
</dbReference>
<dbReference type="PANTHER" id="PTHR46346">
    <property type="entry name" value="PHOSPHATIDYLINOSITOL N-ACETYLGLUCOSAMINYLTRANSFERASE SUBUNIT P"/>
    <property type="match status" value="1"/>
</dbReference>
<keyword evidence="2 5" id="KW-0812">Transmembrane</keyword>
<dbReference type="KEGG" id="gfs:119638946"/>
<keyword evidence="8" id="KW-0808">Transferase</keyword>
<dbReference type="GO" id="GO:0016757">
    <property type="term" value="F:glycosyltransferase activity"/>
    <property type="evidence" value="ECO:0007669"/>
    <property type="project" value="UniProtKB-KW"/>
</dbReference>
<organism evidence="7 8">
    <name type="scientific">Glossina fuscipes</name>
    <dbReference type="NCBI Taxonomy" id="7396"/>
    <lineage>
        <taxon>Eukaryota</taxon>
        <taxon>Metazoa</taxon>
        <taxon>Ecdysozoa</taxon>
        <taxon>Arthropoda</taxon>
        <taxon>Hexapoda</taxon>
        <taxon>Insecta</taxon>
        <taxon>Pterygota</taxon>
        <taxon>Neoptera</taxon>
        <taxon>Endopterygota</taxon>
        <taxon>Diptera</taxon>
        <taxon>Brachycera</taxon>
        <taxon>Muscomorpha</taxon>
        <taxon>Hippoboscoidea</taxon>
        <taxon>Glossinidae</taxon>
        <taxon>Glossina</taxon>
    </lineage>
</organism>
<dbReference type="RefSeq" id="XP_037892015.1">
    <property type="nucleotide sequence ID" value="XM_038036087.1"/>
</dbReference>